<feature type="transmembrane region" description="Helical" evidence="6">
    <location>
        <begin position="12"/>
        <end position="34"/>
    </location>
</feature>
<feature type="transmembrane region" description="Helical" evidence="6">
    <location>
        <begin position="271"/>
        <end position="297"/>
    </location>
</feature>
<feature type="transmembrane region" description="Helical" evidence="6">
    <location>
        <begin position="46"/>
        <end position="67"/>
    </location>
</feature>
<comment type="caution">
    <text evidence="7">The sequence shown here is derived from an EMBL/GenBank/DDBJ whole genome shotgun (WGS) entry which is preliminary data.</text>
</comment>
<feature type="transmembrane region" description="Helical" evidence="6">
    <location>
        <begin position="416"/>
        <end position="434"/>
    </location>
</feature>
<dbReference type="Pfam" id="PF13520">
    <property type="entry name" value="AA_permease_2"/>
    <property type="match status" value="1"/>
</dbReference>
<dbReference type="Gene3D" id="1.20.1740.10">
    <property type="entry name" value="Amino acid/polyamine transporter I"/>
    <property type="match status" value="1"/>
</dbReference>
<dbReference type="RefSeq" id="WP_318798403.1">
    <property type="nucleotide sequence ID" value="NZ_JARUJP010000015.1"/>
</dbReference>
<keyword evidence="5 6" id="KW-0472">Membrane</keyword>
<keyword evidence="8" id="KW-1185">Reference proteome</keyword>
<feature type="transmembrane region" description="Helical" evidence="6">
    <location>
        <begin position="127"/>
        <end position="146"/>
    </location>
</feature>
<evidence type="ECO:0000256" key="2">
    <source>
        <dbReference type="ARBA" id="ARBA00022475"/>
    </source>
</evidence>
<keyword evidence="2" id="KW-1003">Cell membrane</keyword>
<dbReference type="PANTHER" id="PTHR42770:SF18">
    <property type="entry name" value="ARGININE_AGMATINE ANTIPORTER"/>
    <property type="match status" value="1"/>
</dbReference>
<dbReference type="InterPro" id="IPR002293">
    <property type="entry name" value="AA/rel_permease1"/>
</dbReference>
<feature type="transmembrane region" description="Helical" evidence="6">
    <location>
        <begin position="197"/>
        <end position="216"/>
    </location>
</feature>
<evidence type="ECO:0000256" key="5">
    <source>
        <dbReference type="ARBA" id="ARBA00023136"/>
    </source>
</evidence>
<protein>
    <submittedName>
        <fullName evidence="7">Amino acid permease</fullName>
    </submittedName>
</protein>
<evidence type="ECO:0000256" key="4">
    <source>
        <dbReference type="ARBA" id="ARBA00022989"/>
    </source>
</evidence>
<feature type="transmembrane region" description="Helical" evidence="6">
    <location>
        <begin position="328"/>
        <end position="346"/>
    </location>
</feature>
<evidence type="ECO:0000256" key="6">
    <source>
        <dbReference type="SAM" id="Phobius"/>
    </source>
</evidence>
<dbReference type="InterPro" id="IPR050367">
    <property type="entry name" value="APC_superfamily"/>
</dbReference>
<reference evidence="7 8" key="1">
    <citation type="submission" date="2023-04" db="EMBL/GenBank/DDBJ databases">
        <title>Clostridium tannerae sp. nov., isolated from the fecal material of an alpaca.</title>
        <authorList>
            <person name="Miller S."/>
            <person name="Hendry M."/>
            <person name="King J."/>
            <person name="Sankaranarayanan K."/>
            <person name="Lawson P.A."/>
        </authorList>
    </citation>
    <scope>NUCLEOTIDE SEQUENCE [LARGE SCALE GENOMIC DNA]</scope>
    <source>
        <strain evidence="7 8">A1-XYC3</strain>
    </source>
</reference>
<dbReference type="PANTHER" id="PTHR42770">
    <property type="entry name" value="AMINO ACID TRANSPORTER-RELATED"/>
    <property type="match status" value="1"/>
</dbReference>
<feature type="transmembrane region" description="Helical" evidence="6">
    <location>
        <begin position="391"/>
        <end position="410"/>
    </location>
</feature>
<evidence type="ECO:0000256" key="1">
    <source>
        <dbReference type="ARBA" id="ARBA00004651"/>
    </source>
</evidence>
<keyword evidence="4 6" id="KW-1133">Transmembrane helix</keyword>
<feature type="transmembrane region" description="Helical" evidence="6">
    <location>
        <begin position="228"/>
        <end position="251"/>
    </location>
</feature>
<name>A0ABU4JV67_9CLOT</name>
<proteinExistence type="predicted"/>
<organism evidence="7 8">
    <name type="scientific">Clostridium tanneri</name>
    <dbReference type="NCBI Taxonomy" id="3037988"/>
    <lineage>
        <taxon>Bacteria</taxon>
        <taxon>Bacillati</taxon>
        <taxon>Bacillota</taxon>
        <taxon>Clostridia</taxon>
        <taxon>Eubacteriales</taxon>
        <taxon>Clostridiaceae</taxon>
        <taxon>Clostridium</taxon>
    </lineage>
</organism>
<keyword evidence="3 6" id="KW-0812">Transmembrane</keyword>
<feature type="transmembrane region" description="Helical" evidence="6">
    <location>
        <begin position="153"/>
        <end position="177"/>
    </location>
</feature>
<gene>
    <name evidence="7" type="ORF">P8V03_12885</name>
</gene>
<dbReference type="EMBL" id="JARUJP010000015">
    <property type="protein sequence ID" value="MDW8802046.1"/>
    <property type="molecule type" value="Genomic_DNA"/>
</dbReference>
<comment type="subcellular location">
    <subcellularLocation>
        <location evidence="1">Cell membrane</location>
        <topology evidence="1">Multi-pass membrane protein</topology>
    </subcellularLocation>
</comment>
<evidence type="ECO:0000313" key="8">
    <source>
        <dbReference type="Proteomes" id="UP001281656"/>
    </source>
</evidence>
<evidence type="ECO:0000256" key="3">
    <source>
        <dbReference type="ARBA" id="ARBA00022692"/>
    </source>
</evidence>
<dbReference type="PIRSF" id="PIRSF006060">
    <property type="entry name" value="AA_transporter"/>
    <property type="match status" value="1"/>
</dbReference>
<feature type="transmembrane region" description="Helical" evidence="6">
    <location>
        <begin position="352"/>
        <end position="379"/>
    </location>
</feature>
<accession>A0ABU4JV67</accession>
<evidence type="ECO:0000313" key="7">
    <source>
        <dbReference type="EMBL" id="MDW8802046.1"/>
    </source>
</evidence>
<dbReference type="Proteomes" id="UP001281656">
    <property type="component" value="Unassembled WGS sequence"/>
</dbReference>
<sequence>MQKEAGLKKEMGLLVATTLVAGNMIGSGIFMLPATLANAAGPGSTLLAWALTGIGSIFLALSFGNLGSKIPKTGGPYEYSKIALGGFMGFLNAWLYWTASWIGNAAIITSIASYTATMIPAIHNNGLYAFLYTSGILWIFTILNIVGVRQASFFQTVITIFKLFLFMFFVGVTAYHFNPEFLTPAFPEGKGINTLPAAAAATLWAFTGFETATVTAGEIKNPERNIKLSTILGISIAVITYMLISFFAMGAMPQETLAKSTSPIIDILAQYFGNGITKALLLASIVSVLGSVVGWLLTTARMSYAAGVDRVFPEIFAKVHSKYKTPHVSLIINAVLTNILLLMNYTQSLLSAFNFMILLATLSYLPVYASTAAAEIILLVKREKGFNVWKFIKSSIVPLIGFTYSVWAIYGSGAETVLYGFLLMLFGVPFYLYMRLKDEEGLKDIRNFNNKNVA</sequence>